<dbReference type="PRINTS" id="PR00449">
    <property type="entry name" value="RASTRNSFRMNG"/>
</dbReference>
<dbReference type="Proteomes" id="UP000187209">
    <property type="component" value="Unassembled WGS sequence"/>
</dbReference>
<dbReference type="CDD" id="cd00154">
    <property type="entry name" value="Rab"/>
    <property type="match status" value="1"/>
</dbReference>
<proteinExistence type="predicted"/>
<comment type="subcellular location">
    <subcellularLocation>
        <location evidence="1">Endomembrane system</location>
    </subcellularLocation>
</comment>
<evidence type="ECO:0000313" key="6">
    <source>
        <dbReference type="Proteomes" id="UP000187209"/>
    </source>
</evidence>
<dbReference type="Gene3D" id="3.40.50.300">
    <property type="entry name" value="P-loop containing nucleotide triphosphate hydrolases"/>
    <property type="match status" value="1"/>
</dbReference>
<dbReference type="PROSITE" id="PS51417">
    <property type="entry name" value="ARF"/>
    <property type="match status" value="1"/>
</dbReference>
<dbReference type="PROSITE" id="PS51420">
    <property type="entry name" value="RHO"/>
    <property type="match status" value="1"/>
</dbReference>
<name>A0A1R2CS07_9CILI</name>
<evidence type="ECO:0000313" key="5">
    <source>
        <dbReference type="EMBL" id="OMJ91784.1"/>
    </source>
</evidence>
<dbReference type="SMART" id="SM00174">
    <property type="entry name" value="RHO"/>
    <property type="match status" value="1"/>
</dbReference>
<dbReference type="PROSITE" id="PS51419">
    <property type="entry name" value="RAB"/>
    <property type="match status" value="1"/>
</dbReference>
<keyword evidence="6" id="KW-1185">Reference proteome</keyword>
<dbReference type="InterPro" id="IPR001806">
    <property type="entry name" value="Small_GTPase"/>
</dbReference>
<dbReference type="GO" id="GO:0012505">
    <property type="term" value="C:endomembrane system"/>
    <property type="evidence" value="ECO:0007669"/>
    <property type="project" value="UniProtKB-SubCell"/>
</dbReference>
<dbReference type="SMART" id="SM00177">
    <property type="entry name" value="ARF"/>
    <property type="match status" value="1"/>
</dbReference>
<sequence>MEDNYDYLLKVLLIGDSSVGKTSVLLRYTDKCFASQFQTTIGVDFRLSTFQIQGKLVKLQLWDTAGQERYRRIVSSYYRGSHGLIIVYDISNRESFKNVTHWLEESSSRTDPVPKLLIGNKNDLKEQRKVSTDEGRELAEQLGMDFLETSAKNNENIEEAFIRLTNKMLEKKLVVEKNNAKKLGNMGLKEIKPRGWCCV</sequence>
<dbReference type="SMART" id="SM00173">
    <property type="entry name" value="RAS"/>
    <property type="match status" value="1"/>
</dbReference>
<dbReference type="Pfam" id="PF00071">
    <property type="entry name" value="Ras"/>
    <property type="match status" value="1"/>
</dbReference>
<dbReference type="SMART" id="SM00175">
    <property type="entry name" value="RAB"/>
    <property type="match status" value="1"/>
</dbReference>
<dbReference type="FunFam" id="3.40.50.300:FF:000586">
    <property type="entry name" value="Rab family GTPase"/>
    <property type="match status" value="1"/>
</dbReference>
<dbReference type="InterPro" id="IPR027417">
    <property type="entry name" value="P-loop_NTPase"/>
</dbReference>
<keyword evidence="4" id="KW-0472">Membrane</keyword>
<dbReference type="AlphaFoldDB" id="A0A1R2CS07"/>
<dbReference type="SMART" id="SM00176">
    <property type="entry name" value="RAN"/>
    <property type="match status" value="1"/>
</dbReference>
<dbReference type="GO" id="GO:0005525">
    <property type="term" value="F:GTP binding"/>
    <property type="evidence" value="ECO:0007669"/>
    <property type="project" value="UniProtKB-KW"/>
</dbReference>
<accession>A0A1R2CS07</accession>
<dbReference type="InterPro" id="IPR050227">
    <property type="entry name" value="Rab"/>
</dbReference>
<dbReference type="PANTHER" id="PTHR47977">
    <property type="entry name" value="RAS-RELATED PROTEIN RAB"/>
    <property type="match status" value="1"/>
</dbReference>
<reference evidence="5 6" key="1">
    <citation type="submission" date="2016-11" db="EMBL/GenBank/DDBJ databases">
        <title>The macronuclear genome of Stentor coeruleus: a giant cell with tiny introns.</title>
        <authorList>
            <person name="Slabodnick M."/>
            <person name="Ruby J.G."/>
            <person name="Reiff S.B."/>
            <person name="Swart E.C."/>
            <person name="Gosai S."/>
            <person name="Prabakaran S."/>
            <person name="Witkowska E."/>
            <person name="Larue G.E."/>
            <person name="Fisher S."/>
            <person name="Freeman R.M."/>
            <person name="Gunawardena J."/>
            <person name="Chu W."/>
            <person name="Stover N.A."/>
            <person name="Gregory B.D."/>
            <person name="Nowacki M."/>
            <person name="Derisi J."/>
            <person name="Roy S.W."/>
            <person name="Marshall W.F."/>
            <person name="Sood P."/>
        </authorList>
    </citation>
    <scope>NUCLEOTIDE SEQUENCE [LARGE SCALE GENOMIC DNA]</scope>
    <source>
        <strain evidence="5">WM001</strain>
    </source>
</reference>
<keyword evidence="3" id="KW-0342">GTP-binding</keyword>
<evidence type="ECO:0000256" key="3">
    <source>
        <dbReference type="ARBA" id="ARBA00023134"/>
    </source>
</evidence>
<dbReference type="GO" id="GO:0003924">
    <property type="term" value="F:GTPase activity"/>
    <property type="evidence" value="ECO:0007669"/>
    <property type="project" value="InterPro"/>
</dbReference>
<dbReference type="NCBIfam" id="TIGR00231">
    <property type="entry name" value="small_GTP"/>
    <property type="match status" value="1"/>
</dbReference>
<protein>
    <submittedName>
        <fullName evidence="5">Uncharacterized protein</fullName>
    </submittedName>
</protein>
<dbReference type="InterPro" id="IPR005225">
    <property type="entry name" value="Small_GTP-bd"/>
</dbReference>
<gene>
    <name evidence="5" type="ORF">SteCoe_5565</name>
</gene>
<evidence type="ECO:0000256" key="1">
    <source>
        <dbReference type="ARBA" id="ARBA00004308"/>
    </source>
</evidence>
<dbReference type="OrthoDB" id="9989112at2759"/>
<dbReference type="EMBL" id="MPUH01000074">
    <property type="protein sequence ID" value="OMJ91784.1"/>
    <property type="molecule type" value="Genomic_DNA"/>
</dbReference>
<dbReference type="PROSITE" id="PS51421">
    <property type="entry name" value="RAS"/>
    <property type="match status" value="1"/>
</dbReference>
<evidence type="ECO:0000256" key="2">
    <source>
        <dbReference type="ARBA" id="ARBA00022741"/>
    </source>
</evidence>
<comment type="caution">
    <text evidence="5">The sequence shown here is derived from an EMBL/GenBank/DDBJ whole genome shotgun (WGS) entry which is preliminary data.</text>
</comment>
<evidence type="ECO:0000256" key="4">
    <source>
        <dbReference type="ARBA" id="ARBA00023136"/>
    </source>
</evidence>
<dbReference type="SUPFAM" id="SSF52540">
    <property type="entry name" value="P-loop containing nucleoside triphosphate hydrolases"/>
    <property type="match status" value="1"/>
</dbReference>
<organism evidence="5 6">
    <name type="scientific">Stentor coeruleus</name>
    <dbReference type="NCBI Taxonomy" id="5963"/>
    <lineage>
        <taxon>Eukaryota</taxon>
        <taxon>Sar</taxon>
        <taxon>Alveolata</taxon>
        <taxon>Ciliophora</taxon>
        <taxon>Postciliodesmatophora</taxon>
        <taxon>Heterotrichea</taxon>
        <taxon>Heterotrichida</taxon>
        <taxon>Stentoridae</taxon>
        <taxon>Stentor</taxon>
    </lineage>
</organism>
<keyword evidence="2" id="KW-0547">Nucleotide-binding</keyword>